<dbReference type="HAMAP" id="MF_00845">
    <property type="entry name" value="TetX_monooxygenase"/>
    <property type="match status" value="1"/>
</dbReference>
<dbReference type="GO" id="GO:0004497">
    <property type="term" value="F:monooxygenase activity"/>
    <property type="evidence" value="ECO:0007669"/>
    <property type="project" value="UniProtKB-UniRule"/>
</dbReference>
<dbReference type="Pfam" id="PF01494">
    <property type="entry name" value="FAD_binding_3"/>
    <property type="match status" value="1"/>
</dbReference>
<feature type="binding site" evidence="5">
    <location>
        <position position="303"/>
    </location>
    <ligand>
        <name>FAD</name>
        <dbReference type="ChEBI" id="CHEBI:57692"/>
    </ligand>
</feature>
<keyword evidence="3 5" id="KW-0560">Oxidoreductase</keyword>
<dbReference type="InterPro" id="IPR036188">
    <property type="entry name" value="FAD/NAD-bd_sf"/>
</dbReference>
<dbReference type="GO" id="GO:0046677">
    <property type="term" value="P:response to antibiotic"/>
    <property type="evidence" value="ECO:0007669"/>
    <property type="project" value="InterPro"/>
</dbReference>
<evidence type="ECO:0000256" key="5">
    <source>
        <dbReference type="HAMAP-Rule" id="MF_00845"/>
    </source>
</evidence>
<keyword evidence="1 5" id="KW-0285">Flavoprotein</keyword>
<gene>
    <name evidence="7" type="ORF">Psi02_46320</name>
</gene>
<evidence type="ECO:0000256" key="3">
    <source>
        <dbReference type="ARBA" id="ARBA00023002"/>
    </source>
</evidence>
<dbReference type="PANTHER" id="PTHR46972">
    <property type="entry name" value="MONOOXYGENASE ASQM-RELATED"/>
    <property type="match status" value="1"/>
</dbReference>
<dbReference type="AlphaFoldDB" id="A0A8J3ULT7"/>
<feature type="domain" description="FAD-binding" evidence="6">
    <location>
        <begin position="10"/>
        <end position="356"/>
    </location>
</feature>
<dbReference type="PRINTS" id="PR00420">
    <property type="entry name" value="RNGMNOXGNASE"/>
</dbReference>
<keyword evidence="2 5" id="KW-0274">FAD</keyword>
<protein>
    <recommendedName>
        <fullName evidence="5">Flavin-dependent monooxygenase</fullName>
    </recommendedName>
    <alternativeName>
        <fullName evidence="5">TetX monooxygenase</fullName>
        <shortName evidence="5">TetX</shortName>
        <ecNumber evidence="5">1.14.13.-</ecNumber>
    </alternativeName>
</protein>
<comment type="catalytic activity">
    <reaction evidence="5">
        <text>a tetracycline + NADPH + O2 + H(+) = an 11a-hydroxytetracycline + NADP(+) + H2O</text>
        <dbReference type="Rhea" id="RHEA:61444"/>
        <dbReference type="ChEBI" id="CHEBI:15377"/>
        <dbReference type="ChEBI" id="CHEBI:15378"/>
        <dbReference type="ChEBI" id="CHEBI:15379"/>
        <dbReference type="ChEBI" id="CHEBI:57783"/>
        <dbReference type="ChEBI" id="CHEBI:58349"/>
        <dbReference type="ChEBI" id="CHEBI:144644"/>
        <dbReference type="ChEBI" id="CHEBI:144645"/>
    </reaction>
</comment>
<evidence type="ECO:0000256" key="1">
    <source>
        <dbReference type="ARBA" id="ARBA00022630"/>
    </source>
</evidence>
<keyword evidence="5" id="KW-0963">Cytoplasm</keyword>
<comment type="caution">
    <text evidence="7">The sequence shown here is derived from an EMBL/GenBank/DDBJ whole genome shotgun (WGS) entry which is preliminary data.</text>
</comment>
<dbReference type="EC" id="1.14.13.-" evidence="5"/>
<name>A0A8J3ULT7_9ACTN</name>
<sequence>MPTAQALNQLEIVILGAGPAGLAVARLLHVRGVRTRVLERDADRLARTQGGSLDLGEDNGLRALAAAGLTDEFDKAARPQGQHTNYFDIEGTLLLSTDESDEDEARPEIDRLELRSLLLDSLPSGTVDWGANVTSVEKTGERWRIVLESGDTIGADLVIGADGVNSRARPAITDEAPAYTGVAFIAGEITRPLPGSYAAEVVGEGSGLVLGYDKAFLCQRNGDGSIRVYFAHRRTEDPNRTAGAAFKDPGFIRGELDREFQQWSPRMRGILDEVETTFIWWPLYTVPARQRWRQHTGLTLIGDAAHVMPPFTGQGVNMGLLDALELATALTSAEHVDVDAAISAYEGSMLARMEEAITATKAAQDILLSPEGPGALLAMASGGGDG</sequence>
<dbReference type="RefSeq" id="WP_203977418.1">
    <property type="nucleotide sequence ID" value="NZ_BAAAKY010000045.1"/>
</dbReference>
<evidence type="ECO:0000256" key="2">
    <source>
        <dbReference type="ARBA" id="ARBA00022827"/>
    </source>
</evidence>
<dbReference type="GO" id="GO:0071949">
    <property type="term" value="F:FAD binding"/>
    <property type="evidence" value="ECO:0007669"/>
    <property type="project" value="InterPro"/>
</dbReference>
<feature type="binding site" evidence="5">
    <location>
        <position position="54"/>
    </location>
    <ligand>
        <name>FAD</name>
        <dbReference type="ChEBI" id="CHEBI:57692"/>
    </ligand>
</feature>
<accession>A0A8J3ULT7</accession>
<dbReference type="Gene3D" id="3.50.50.60">
    <property type="entry name" value="FAD/NAD(P)-binding domain"/>
    <property type="match status" value="1"/>
</dbReference>
<keyword evidence="8" id="KW-1185">Reference proteome</keyword>
<comment type="domain">
    <text evidence="5">Consists of an N-terminal FAD-binding domain with a Rossman fold and a C-terminal substrate-binding domain.</text>
</comment>
<feature type="binding site" evidence="5">
    <location>
        <position position="111"/>
    </location>
    <ligand>
        <name>FAD</name>
        <dbReference type="ChEBI" id="CHEBI:57692"/>
    </ligand>
</feature>
<comment type="cofactor">
    <cofactor evidence="5">
        <name>FAD</name>
        <dbReference type="ChEBI" id="CHEBI:57692"/>
    </cofactor>
</comment>
<dbReference type="GO" id="GO:0005737">
    <property type="term" value="C:cytoplasm"/>
    <property type="evidence" value="ECO:0007669"/>
    <property type="project" value="UniProtKB-SubCell"/>
</dbReference>
<comment type="subcellular location">
    <subcellularLocation>
        <location evidence="5">Cytoplasm</location>
    </subcellularLocation>
</comment>
<reference evidence="7" key="1">
    <citation type="submission" date="2021-01" db="EMBL/GenBank/DDBJ databases">
        <title>Whole genome shotgun sequence of Planotetraspora silvatica NBRC 100141.</title>
        <authorList>
            <person name="Komaki H."/>
            <person name="Tamura T."/>
        </authorList>
    </citation>
    <scope>NUCLEOTIDE SEQUENCE</scope>
    <source>
        <strain evidence="7">NBRC 100141</strain>
    </source>
</reference>
<feature type="binding site" evidence="5">
    <location>
        <position position="47"/>
    </location>
    <ligand>
        <name>NADPH</name>
        <dbReference type="ChEBI" id="CHEBI:57783"/>
    </ligand>
</feature>
<comment type="subunit">
    <text evidence="5">Monomer.</text>
</comment>
<keyword evidence="4 5" id="KW-0503">Monooxygenase</keyword>
<keyword evidence="5" id="KW-0547">Nucleotide-binding</keyword>
<evidence type="ECO:0000313" key="8">
    <source>
        <dbReference type="Proteomes" id="UP000644610"/>
    </source>
</evidence>
<evidence type="ECO:0000259" key="6">
    <source>
        <dbReference type="Pfam" id="PF01494"/>
    </source>
</evidence>
<dbReference type="InterPro" id="IPR002938">
    <property type="entry name" value="FAD-bd"/>
</dbReference>
<proteinExistence type="inferred from homology"/>
<comment type="similarity">
    <text evidence="5">Belongs to the aromatic-ring hydroxylase family. TetX subfamily.</text>
</comment>
<comment type="function">
    <text evidence="5">An FAD-requiring monooxygenase active on some tetracycline antibiotic derivatives, which leads to their inactivation. Hydroxylates carbon 11a of tetracycline and some analogs.</text>
</comment>
<dbReference type="Proteomes" id="UP000644610">
    <property type="component" value="Unassembled WGS sequence"/>
</dbReference>
<keyword evidence="5" id="KW-0521">NADP</keyword>
<dbReference type="SUPFAM" id="SSF51905">
    <property type="entry name" value="FAD/NAD(P)-binding domain"/>
    <property type="match status" value="1"/>
</dbReference>
<dbReference type="PANTHER" id="PTHR46972:SF1">
    <property type="entry name" value="FAD DEPENDENT OXIDOREDUCTASE DOMAIN-CONTAINING PROTEIN"/>
    <property type="match status" value="1"/>
</dbReference>
<evidence type="ECO:0000313" key="7">
    <source>
        <dbReference type="EMBL" id="GII48208.1"/>
    </source>
</evidence>
<dbReference type="EMBL" id="BOOQ01000030">
    <property type="protein sequence ID" value="GII48208.1"/>
    <property type="molecule type" value="Genomic_DNA"/>
</dbReference>
<organism evidence="7 8">
    <name type="scientific">Planotetraspora silvatica</name>
    <dbReference type="NCBI Taxonomy" id="234614"/>
    <lineage>
        <taxon>Bacteria</taxon>
        <taxon>Bacillati</taxon>
        <taxon>Actinomycetota</taxon>
        <taxon>Actinomycetes</taxon>
        <taxon>Streptosporangiales</taxon>
        <taxon>Streptosporangiaceae</taxon>
        <taxon>Planotetraspora</taxon>
    </lineage>
</organism>
<evidence type="ECO:0000256" key="4">
    <source>
        <dbReference type="ARBA" id="ARBA00023033"/>
    </source>
</evidence>
<dbReference type="InterPro" id="IPR043683">
    <property type="entry name" value="TetX_monooxygenase"/>
</dbReference>